<dbReference type="SUPFAM" id="SSF51735">
    <property type="entry name" value="NAD(P)-binding Rossmann-fold domains"/>
    <property type="match status" value="1"/>
</dbReference>
<dbReference type="PRINTS" id="PR00081">
    <property type="entry name" value="GDHRDH"/>
</dbReference>
<evidence type="ECO:0000313" key="1">
    <source>
        <dbReference type="EMBL" id="KAK5174545.1"/>
    </source>
</evidence>
<organism evidence="1 2">
    <name type="scientific">Saxophila tyrrhenica</name>
    <dbReference type="NCBI Taxonomy" id="1690608"/>
    <lineage>
        <taxon>Eukaryota</taxon>
        <taxon>Fungi</taxon>
        <taxon>Dikarya</taxon>
        <taxon>Ascomycota</taxon>
        <taxon>Pezizomycotina</taxon>
        <taxon>Dothideomycetes</taxon>
        <taxon>Dothideomycetidae</taxon>
        <taxon>Mycosphaerellales</taxon>
        <taxon>Extremaceae</taxon>
        <taxon>Saxophila</taxon>
    </lineage>
</organism>
<dbReference type="GeneID" id="89922974"/>
<reference evidence="1 2" key="1">
    <citation type="submission" date="2023-08" db="EMBL/GenBank/DDBJ databases">
        <title>Black Yeasts Isolated from many extreme environments.</title>
        <authorList>
            <person name="Coleine C."/>
            <person name="Stajich J.E."/>
            <person name="Selbmann L."/>
        </authorList>
    </citation>
    <scope>NUCLEOTIDE SEQUENCE [LARGE SCALE GENOMIC DNA]</scope>
    <source>
        <strain evidence="1 2">CCFEE 5935</strain>
    </source>
</reference>
<protein>
    <recommendedName>
        <fullName evidence="3">NAD(P)-binding protein</fullName>
    </recommendedName>
</protein>
<dbReference type="AlphaFoldDB" id="A0AAV9PLL6"/>
<dbReference type="PANTHER" id="PTHR45458">
    <property type="entry name" value="SHORT-CHAIN DEHYDROGENASE/REDUCTASE SDR"/>
    <property type="match status" value="1"/>
</dbReference>
<keyword evidence="2" id="KW-1185">Reference proteome</keyword>
<sequence>MPSVAVTGAARGLGYQFLQYFAAKPDYQVFGLVRRNKADTDAKLSKDGITNVTIIEADITDAPALEKAAEQVSQAAGGKLDLLINNAAILGERSRWKPMADMSASFLDEEMTACFRTNVIGVAFATNAFLPLIKAGQQKKVITLATGLADVELTNQLSAVAGGPYSISKAATNMLVAKYNAAYGASEGILFLALSPGLVDTDMNASGPKDEEAIKGEQAMVAAFMKFAPDFKGPITPEESVNSMMEVVDKATVESMGGAFVSHHGDKNWL</sequence>
<accession>A0AAV9PLL6</accession>
<dbReference type="PANTHER" id="PTHR45458:SF3">
    <property type="entry name" value="CHAIN DEHYDROGENASE (ATSC), PUTATIVE-RELATED"/>
    <property type="match status" value="1"/>
</dbReference>
<evidence type="ECO:0008006" key="3">
    <source>
        <dbReference type="Google" id="ProtNLM"/>
    </source>
</evidence>
<comment type="caution">
    <text evidence="1">The sequence shown here is derived from an EMBL/GenBank/DDBJ whole genome shotgun (WGS) entry which is preliminary data.</text>
</comment>
<name>A0AAV9PLL6_9PEZI</name>
<dbReference type="EMBL" id="JAVRRT010000002">
    <property type="protein sequence ID" value="KAK5174545.1"/>
    <property type="molecule type" value="Genomic_DNA"/>
</dbReference>
<dbReference type="InterPro" id="IPR036291">
    <property type="entry name" value="NAD(P)-bd_dom_sf"/>
</dbReference>
<dbReference type="Proteomes" id="UP001337655">
    <property type="component" value="Unassembled WGS sequence"/>
</dbReference>
<dbReference type="InterPro" id="IPR002347">
    <property type="entry name" value="SDR_fam"/>
</dbReference>
<gene>
    <name evidence="1" type="ORF">LTR77_001626</name>
</gene>
<dbReference type="GO" id="GO:0016616">
    <property type="term" value="F:oxidoreductase activity, acting on the CH-OH group of donors, NAD or NADP as acceptor"/>
    <property type="evidence" value="ECO:0007669"/>
    <property type="project" value="TreeGrafter"/>
</dbReference>
<dbReference type="Pfam" id="PF00106">
    <property type="entry name" value="adh_short"/>
    <property type="match status" value="1"/>
</dbReference>
<dbReference type="RefSeq" id="XP_064663214.1">
    <property type="nucleotide sequence ID" value="XM_064798887.1"/>
</dbReference>
<dbReference type="InterPro" id="IPR052184">
    <property type="entry name" value="SDR_enzymes"/>
</dbReference>
<evidence type="ECO:0000313" key="2">
    <source>
        <dbReference type="Proteomes" id="UP001337655"/>
    </source>
</evidence>
<proteinExistence type="predicted"/>
<dbReference type="Gene3D" id="3.40.50.720">
    <property type="entry name" value="NAD(P)-binding Rossmann-like Domain"/>
    <property type="match status" value="1"/>
</dbReference>